<dbReference type="STRING" id="338963.Pcar_2965"/>
<feature type="domain" description="M23ase beta-sheet core" evidence="3">
    <location>
        <begin position="315"/>
        <end position="409"/>
    </location>
</feature>
<dbReference type="AlphaFoldDB" id="Q3A0A7"/>
<dbReference type="SUPFAM" id="SSF51261">
    <property type="entry name" value="Duplicated hybrid motif"/>
    <property type="match status" value="1"/>
</dbReference>
<dbReference type="InterPro" id="IPR050570">
    <property type="entry name" value="Cell_wall_metabolism_enzyme"/>
</dbReference>
<feature type="transmembrane region" description="Helical" evidence="2">
    <location>
        <begin position="5"/>
        <end position="23"/>
    </location>
</feature>
<evidence type="ECO:0000256" key="1">
    <source>
        <dbReference type="ARBA" id="ARBA00022729"/>
    </source>
</evidence>
<dbReference type="eggNOG" id="COG0739">
    <property type="taxonomic scope" value="Bacteria"/>
</dbReference>
<proteinExistence type="predicted"/>
<evidence type="ECO:0000313" key="5">
    <source>
        <dbReference type="Proteomes" id="UP000002534"/>
    </source>
</evidence>
<dbReference type="Pfam" id="PF01551">
    <property type="entry name" value="Peptidase_M23"/>
    <property type="match status" value="1"/>
</dbReference>
<sequence length="433" mass="47914">MKNHAIMIVLLLIVGAAIGYLFLRDNAPPQITLSPASGAVSTRKPPVLHLQDSDTGLKSVVVSVSQEGKVTELLNKTFQRGIKQAEIPLALEKLSLKNDTLQLTVKTSDYATLANKGEQNFTFEYDTKPPVISVLTTAHNVYEGGVGLTMFRVNEDVKYAGVQVADRFFPAYRQDNGVYACLFAWPHNIRRSAFSPRVIVEDQAGNQRTGGFYYHSIPRPGRSDRINISQRFLDNKMPDFQHYFPTVTDPLQLFLRVNNELRAKNVAKLNDLAAKTADRPLWQGAFLRLPNAAPRADFNDKRDYMFNGKKVDHQTHLGLDLASLAASPVPASNSGTVIMAEDFGIYGQCIIIDHGLGLQSLYSHLSSIDVAVGDQLSKGQIIGRTGATGMAGGDHLHFGIVLSGLQVNPREWLDGHWIKDNFTDKWQRTMAQP</sequence>
<dbReference type="Proteomes" id="UP000002534">
    <property type="component" value="Chromosome"/>
</dbReference>
<reference evidence="4 5" key="2">
    <citation type="journal article" date="2012" name="BMC Genomics">
        <title>The genome of Pelobacter carbinolicus reveals surprising metabolic capabilities and physiological features.</title>
        <authorList>
            <person name="Aklujkar M."/>
            <person name="Haveman S.A."/>
            <person name="Didonato R.Jr."/>
            <person name="Chertkov O."/>
            <person name="Han C.S."/>
            <person name="Land M.L."/>
            <person name="Brown P."/>
            <person name="Lovley D.R."/>
        </authorList>
    </citation>
    <scope>NUCLEOTIDE SEQUENCE [LARGE SCALE GENOMIC DNA]</scope>
    <source>
        <strain evidence="5">DSM 2380 / NBRC 103641 / GraBd1</strain>
    </source>
</reference>
<dbReference type="HOGENOM" id="CLU_048239_0_0_7"/>
<keyword evidence="2" id="KW-0812">Transmembrane</keyword>
<dbReference type="EMBL" id="CP000142">
    <property type="protein sequence ID" value="ABA90200.1"/>
    <property type="molecule type" value="Genomic_DNA"/>
</dbReference>
<evidence type="ECO:0000259" key="3">
    <source>
        <dbReference type="Pfam" id="PF01551"/>
    </source>
</evidence>
<accession>Q3A0A7</accession>
<evidence type="ECO:0000256" key="2">
    <source>
        <dbReference type="SAM" id="Phobius"/>
    </source>
</evidence>
<dbReference type="GO" id="GO:0004222">
    <property type="term" value="F:metalloendopeptidase activity"/>
    <property type="evidence" value="ECO:0007669"/>
    <property type="project" value="TreeGrafter"/>
</dbReference>
<evidence type="ECO:0000313" key="4">
    <source>
        <dbReference type="EMBL" id="ABA90200.1"/>
    </source>
</evidence>
<keyword evidence="5" id="KW-1185">Reference proteome</keyword>
<keyword evidence="1" id="KW-0732">Signal</keyword>
<reference evidence="5" key="1">
    <citation type="submission" date="2005-10" db="EMBL/GenBank/DDBJ databases">
        <title>Complete sequence of Pelobacter carbinolicus DSM 2380.</title>
        <authorList>
            <person name="Copeland A."/>
            <person name="Lucas S."/>
            <person name="Lapidus A."/>
            <person name="Barry K."/>
            <person name="Detter J.C."/>
            <person name="Glavina T."/>
            <person name="Hammon N."/>
            <person name="Israni S."/>
            <person name="Pitluck S."/>
            <person name="Chertkov O."/>
            <person name="Schmutz J."/>
            <person name="Larimer F."/>
            <person name="Land M."/>
            <person name="Kyrpides N."/>
            <person name="Ivanova N."/>
            <person name="Richardson P."/>
        </authorList>
    </citation>
    <scope>NUCLEOTIDE SEQUENCE [LARGE SCALE GENOMIC DNA]</scope>
    <source>
        <strain evidence="5">DSM 2380 / NBRC 103641 / GraBd1</strain>
    </source>
</reference>
<dbReference type="PANTHER" id="PTHR21666">
    <property type="entry name" value="PEPTIDASE-RELATED"/>
    <property type="match status" value="1"/>
</dbReference>
<dbReference type="Gene3D" id="2.70.70.10">
    <property type="entry name" value="Glucose Permease (Domain IIA)"/>
    <property type="match status" value="1"/>
</dbReference>
<protein>
    <submittedName>
        <fullName evidence="4">Zinc metalloendopeptidase, M23 family</fullName>
    </submittedName>
</protein>
<dbReference type="InterPro" id="IPR011055">
    <property type="entry name" value="Dup_hybrid_motif"/>
</dbReference>
<name>Q3A0A7_SYNC1</name>
<dbReference type="CDD" id="cd12797">
    <property type="entry name" value="M23_peptidase"/>
    <property type="match status" value="1"/>
</dbReference>
<gene>
    <name evidence="4" type="ordered locus">Pcar_2965</name>
</gene>
<keyword evidence="2" id="KW-1133">Transmembrane helix</keyword>
<dbReference type="KEGG" id="pca:Pcar_2965"/>
<dbReference type="PANTHER" id="PTHR21666:SF289">
    <property type="entry name" value="L-ALA--D-GLU ENDOPEPTIDASE"/>
    <property type="match status" value="1"/>
</dbReference>
<organism evidence="4 5">
    <name type="scientific">Syntrophotalea carbinolica (strain DSM 2380 / NBRC 103641 / GraBd1)</name>
    <name type="common">Pelobacter carbinolicus</name>
    <dbReference type="NCBI Taxonomy" id="338963"/>
    <lineage>
        <taxon>Bacteria</taxon>
        <taxon>Pseudomonadati</taxon>
        <taxon>Thermodesulfobacteriota</taxon>
        <taxon>Desulfuromonadia</taxon>
        <taxon>Desulfuromonadales</taxon>
        <taxon>Syntrophotaleaceae</taxon>
        <taxon>Syntrophotalea</taxon>
    </lineage>
</organism>
<keyword evidence="2" id="KW-0472">Membrane</keyword>
<dbReference type="InterPro" id="IPR016047">
    <property type="entry name" value="M23ase_b-sheet_dom"/>
</dbReference>
<dbReference type="RefSeq" id="WP_011342753.1">
    <property type="nucleotide sequence ID" value="NC_007498.2"/>
</dbReference>